<evidence type="ECO:0000313" key="7">
    <source>
        <dbReference type="EMBL" id="MBK6972205.1"/>
    </source>
</evidence>
<keyword evidence="4 5" id="KW-0472">Membrane</keyword>
<dbReference type="Pfam" id="PF06803">
    <property type="entry name" value="DUF1232"/>
    <property type="match status" value="1"/>
</dbReference>
<reference evidence="7" key="1">
    <citation type="submission" date="2020-10" db="EMBL/GenBank/DDBJ databases">
        <title>Connecting structure to function with the recovery of over 1000 high-quality activated sludge metagenome-assembled genomes encoding full-length rRNA genes using long-read sequencing.</title>
        <authorList>
            <person name="Singleton C.M."/>
            <person name="Petriglieri F."/>
            <person name="Kristensen J.M."/>
            <person name="Kirkegaard R.H."/>
            <person name="Michaelsen T.Y."/>
            <person name="Andersen M.H."/>
            <person name="Karst S.M."/>
            <person name="Dueholm M.S."/>
            <person name="Nielsen P.H."/>
            <person name="Albertsen M."/>
        </authorList>
    </citation>
    <scope>NUCLEOTIDE SEQUENCE</scope>
    <source>
        <strain evidence="7">Bjer_18-Q3-R1-45_BAT3C.347</strain>
    </source>
</reference>
<keyword evidence="2 5" id="KW-0812">Transmembrane</keyword>
<proteinExistence type="predicted"/>
<name>A0A9D7HSZ7_9PROT</name>
<evidence type="ECO:0000313" key="8">
    <source>
        <dbReference type="Proteomes" id="UP000807785"/>
    </source>
</evidence>
<feature type="domain" description="DUF1232" evidence="6">
    <location>
        <begin position="34"/>
        <end position="70"/>
    </location>
</feature>
<dbReference type="InterPro" id="IPR010652">
    <property type="entry name" value="DUF1232"/>
</dbReference>
<evidence type="ECO:0000256" key="3">
    <source>
        <dbReference type="ARBA" id="ARBA00022989"/>
    </source>
</evidence>
<sequence>MSLLDRLRDAARRLKRELTALVFVARDPRTPWHAKLLLAIVLAYAASPIDLIPDFVPVFGYLDDLLLLPLGIWLALRLIPPQVMIDARARAEDHATRGKTDYRAAAVIVLIWLGAAWLTGTWLIRLWREA</sequence>
<feature type="transmembrane region" description="Helical" evidence="5">
    <location>
        <begin position="36"/>
        <end position="53"/>
    </location>
</feature>
<comment type="caution">
    <text evidence="7">The sequence shown here is derived from an EMBL/GenBank/DDBJ whole genome shotgun (WGS) entry which is preliminary data.</text>
</comment>
<evidence type="ECO:0000259" key="6">
    <source>
        <dbReference type="Pfam" id="PF06803"/>
    </source>
</evidence>
<gene>
    <name evidence="7" type="ORF">IPH26_04350</name>
</gene>
<evidence type="ECO:0000256" key="4">
    <source>
        <dbReference type="ARBA" id="ARBA00023136"/>
    </source>
</evidence>
<feature type="transmembrane region" description="Helical" evidence="5">
    <location>
        <begin position="104"/>
        <end position="124"/>
    </location>
</feature>
<comment type="subcellular location">
    <subcellularLocation>
        <location evidence="1">Endomembrane system</location>
        <topology evidence="1">Multi-pass membrane protein</topology>
    </subcellularLocation>
</comment>
<dbReference type="AlphaFoldDB" id="A0A9D7HSZ7"/>
<dbReference type="EMBL" id="JADJEV010000002">
    <property type="protein sequence ID" value="MBK6972205.1"/>
    <property type="molecule type" value="Genomic_DNA"/>
</dbReference>
<evidence type="ECO:0000256" key="5">
    <source>
        <dbReference type="SAM" id="Phobius"/>
    </source>
</evidence>
<evidence type="ECO:0000256" key="2">
    <source>
        <dbReference type="ARBA" id="ARBA00022692"/>
    </source>
</evidence>
<dbReference type="GO" id="GO:0012505">
    <property type="term" value="C:endomembrane system"/>
    <property type="evidence" value="ECO:0007669"/>
    <property type="project" value="UniProtKB-SubCell"/>
</dbReference>
<evidence type="ECO:0000256" key="1">
    <source>
        <dbReference type="ARBA" id="ARBA00004127"/>
    </source>
</evidence>
<accession>A0A9D7HSZ7</accession>
<dbReference type="Proteomes" id="UP000807785">
    <property type="component" value="Unassembled WGS sequence"/>
</dbReference>
<organism evidence="7 8">
    <name type="scientific">Candidatus Methylophosphatis roskildensis</name>
    <dbReference type="NCBI Taxonomy" id="2899263"/>
    <lineage>
        <taxon>Bacteria</taxon>
        <taxon>Pseudomonadati</taxon>
        <taxon>Pseudomonadota</taxon>
        <taxon>Betaproteobacteria</taxon>
        <taxon>Nitrosomonadales</taxon>
        <taxon>Sterolibacteriaceae</taxon>
        <taxon>Candidatus Methylophosphatis</taxon>
    </lineage>
</organism>
<keyword evidence="3 5" id="KW-1133">Transmembrane helix</keyword>
<protein>
    <submittedName>
        <fullName evidence="7">DUF1232 domain-containing protein</fullName>
    </submittedName>
</protein>